<dbReference type="Pfam" id="PF00440">
    <property type="entry name" value="TetR_N"/>
    <property type="match status" value="1"/>
</dbReference>
<dbReference type="GO" id="GO:0006355">
    <property type="term" value="P:regulation of DNA-templated transcription"/>
    <property type="evidence" value="ECO:0007669"/>
    <property type="project" value="UniProtKB-ARBA"/>
</dbReference>
<evidence type="ECO:0000256" key="1">
    <source>
        <dbReference type="ARBA" id="ARBA00023125"/>
    </source>
</evidence>
<evidence type="ECO:0000313" key="4">
    <source>
        <dbReference type="EMBL" id="SCC11719.1"/>
    </source>
</evidence>
<protein>
    <submittedName>
        <fullName evidence="4">Transcriptional regulator, TetR family</fullName>
    </submittedName>
</protein>
<evidence type="ECO:0000256" key="2">
    <source>
        <dbReference type="PROSITE-ProRule" id="PRU00335"/>
    </source>
</evidence>
<keyword evidence="5" id="KW-1185">Reference proteome</keyword>
<dbReference type="Gene3D" id="1.10.10.60">
    <property type="entry name" value="Homeodomain-like"/>
    <property type="match status" value="1"/>
</dbReference>
<organism evidence="4 5">
    <name type="scientific">[Bacillus] enclensis</name>
    <dbReference type="NCBI Taxonomy" id="1402860"/>
    <lineage>
        <taxon>Bacteria</taxon>
        <taxon>Bacillati</taxon>
        <taxon>Bacillota</taxon>
        <taxon>Bacilli</taxon>
        <taxon>Bacillales</taxon>
        <taxon>Bacillaceae</taxon>
        <taxon>Rossellomorea</taxon>
    </lineage>
</organism>
<dbReference type="InterPro" id="IPR023772">
    <property type="entry name" value="DNA-bd_HTH_TetR-type_CS"/>
</dbReference>
<feature type="DNA-binding region" description="H-T-H motif" evidence="2">
    <location>
        <begin position="74"/>
        <end position="93"/>
    </location>
</feature>
<accession>A0A1C4BXT5</accession>
<keyword evidence="1 2" id="KW-0238">DNA-binding</keyword>
<dbReference type="PANTHER" id="PTHR30328:SF54">
    <property type="entry name" value="HTH-TYPE TRANSCRIPTIONAL REPRESSOR SCO4008"/>
    <property type="match status" value="1"/>
</dbReference>
<reference evidence="5" key="1">
    <citation type="submission" date="2016-08" db="EMBL/GenBank/DDBJ databases">
        <authorList>
            <person name="Varghese N."/>
            <person name="Submissions Spin"/>
        </authorList>
    </citation>
    <scope>NUCLEOTIDE SEQUENCE [LARGE SCALE GENOMIC DNA]</scope>
    <source>
        <strain evidence="5">SGD-1123</strain>
    </source>
</reference>
<dbReference type="EMBL" id="FMAU01000002">
    <property type="protein sequence ID" value="SCC11719.1"/>
    <property type="molecule type" value="Genomic_DNA"/>
</dbReference>
<dbReference type="AlphaFoldDB" id="A0A1C4BXT5"/>
<dbReference type="InterPro" id="IPR050109">
    <property type="entry name" value="HTH-type_TetR-like_transc_reg"/>
</dbReference>
<dbReference type="Gene3D" id="1.10.357.10">
    <property type="entry name" value="Tetracycline Repressor, domain 2"/>
    <property type="match status" value="1"/>
</dbReference>
<dbReference type="SUPFAM" id="SSF48498">
    <property type="entry name" value="Tetracyclin repressor-like, C-terminal domain"/>
    <property type="match status" value="1"/>
</dbReference>
<proteinExistence type="predicted"/>
<gene>
    <name evidence="4" type="ORF">GA0061094_2607</name>
</gene>
<dbReference type="InterPro" id="IPR036271">
    <property type="entry name" value="Tet_transcr_reg_TetR-rel_C_sf"/>
</dbReference>
<feature type="domain" description="HTH tetR-type" evidence="3">
    <location>
        <begin position="51"/>
        <end position="111"/>
    </location>
</feature>
<sequence length="248" mass="28758">MVTENHSGMFFYLSLTSVVKRSNMELTTLVNDLSIRRRACFILFKTLNIDTEKEDRIINAATKVFAENGYKRASTNAIVKEAGISKGILFHYFKSKKELYLSLYEYLSDMFAEKIYDRIDMEERDIFEIIRQVSVIKFELFSTYPDLINFLNSVFHEIDPEVKNEVDKIRENLTGSSFSKLFSNIDAGKFRKGIDVGKAIQVIYWTFEGFANQQQAKASSMSVADIYKEDILAELDSYTELLKKSFYK</sequence>
<dbReference type="Proteomes" id="UP000181997">
    <property type="component" value="Unassembled WGS sequence"/>
</dbReference>
<dbReference type="InterPro" id="IPR001647">
    <property type="entry name" value="HTH_TetR"/>
</dbReference>
<evidence type="ECO:0000313" key="5">
    <source>
        <dbReference type="Proteomes" id="UP000181997"/>
    </source>
</evidence>
<name>A0A1C4BXT5_9BACI</name>
<dbReference type="SUPFAM" id="SSF46689">
    <property type="entry name" value="Homeodomain-like"/>
    <property type="match status" value="1"/>
</dbReference>
<dbReference type="GO" id="GO:0003677">
    <property type="term" value="F:DNA binding"/>
    <property type="evidence" value="ECO:0007669"/>
    <property type="project" value="UniProtKB-UniRule"/>
</dbReference>
<dbReference type="PROSITE" id="PS01081">
    <property type="entry name" value="HTH_TETR_1"/>
    <property type="match status" value="1"/>
</dbReference>
<dbReference type="InterPro" id="IPR009057">
    <property type="entry name" value="Homeodomain-like_sf"/>
</dbReference>
<dbReference type="PROSITE" id="PS50977">
    <property type="entry name" value="HTH_TETR_2"/>
    <property type="match status" value="1"/>
</dbReference>
<evidence type="ECO:0000259" key="3">
    <source>
        <dbReference type="PROSITE" id="PS50977"/>
    </source>
</evidence>
<dbReference type="PANTHER" id="PTHR30328">
    <property type="entry name" value="TRANSCRIPTIONAL REPRESSOR"/>
    <property type="match status" value="1"/>
</dbReference>
<dbReference type="PRINTS" id="PR00455">
    <property type="entry name" value="HTHTETR"/>
</dbReference>